<dbReference type="SUPFAM" id="SSF55729">
    <property type="entry name" value="Acyl-CoA N-acyltransferases (Nat)"/>
    <property type="match status" value="1"/>
</dbReference>
<evidence type="ECO:0008006" key="3">
    <source>
        <dbReference type="Google" id="ProtNLM"/>
    </source>
</evidence>
<comment type="caution">
    <text evidence="1">The sequence shown here is derived from an EMBL/GenBank/DDBJ whole genome shotgun (WGS) entry which is preliminary data.</text>
</comment>
<dbReference type="Gene3D" id="3.40.630.30">
    <property type="match status" value="1"/>
</dbReference>
<keyword evidence="2" id="KW-1185">Reference proteome</keyword>
<dbReference type="AlphaFoldDB" id="A0A0R0AX87"/>
<dbReference type="InterPro" id="IPR016181">
    <property type="entry name" value="Acyl_CoA_acyltransferase"/>
</dbReference>
<dbReference type="EMBL" id="LLXV01000043">
    <property type="protein sequence ID" value="KRG49600.1"/>
    <property type="molecule type" value="Genomic_DNA"/>
</dbReference>
<evidence type="ECO:0000313" key="1">
    <source>
        <dbReference type="EMBL" id="KRG49600.1"/>
    </source>
</evidence>
<gene>
    <name evidence="1" type="ORF">ARC23_14015</name>
</gene>
<dbReference type="Proteomes" id="UP000051757">
    <property type="component" value="Unassembled WGS sequence"/>
</dbReference>
<sequence>MNYSAQPPCLPPLHPVRRRHLLHLQAAPVTLRSFLRTDLPRWRIFNDTWRRGHVHAPGIDEEARFLAGMHRSCLEYDHDQLQLGVFDDVHGTLLDQVHVRLQSAHARCAEIQSLQHRHAYPQAALLALCTLLFENVGLHRIYVLLPPSCTSPFADALRATGFECEGLLRDQHLDAVGWHDRQLLALTAPGWRNRRPIR</sequence>
<organism evidence="1 2">
    <name type="scientific">Stenotrophomonas beteli</name>
    <dbReference type="NCBI Taxonomy" id="3384461"/>
    <lineage>
        <taxon>Bacteria</taxon>
        <taxon>Pseudomonadati</taxon>
        <taxon>Pseudomonadota</taxon>
        <taxon>Gammaproteobacteria</taxon>
        <taxon>Lysobacterales</taxon>
        <taxon>Lysobacteraceae</taxon>
        <taxon>Stenotrophomonas</taxon>
        <taxon>Stenotrophomonas maltophilia group</taxon>
    </lineage>
</organism>
<reference evidence="1 2" key="1">
    <citation type="journal article" date="2016" name="Front. Microbiol.">
        <title>Genome Sequence of Type Strains of Genus Stenotrophomonas.</title>
        <authorList>
            <person name="Patil P.P."/>
            <person name="Midha S."/>
            <person name="Kumar S."/>
            <person name="Patil P.B."/>
        </authorList>
    </citation>
    <scope>NUCLEOTIDE SEQUENCE [LARGE SCALE GENOMIC DNA]</scope>
    <source>
        <strain evidence="1 2">LMG 978</strain>
    </source>
</reference>
<proteinExistence type="predicted"/>
<protein>
    <recommendedName>
        <fullName evidence="3">GNAT family N-acetyltransferase</fullName>
    </recommendedName>
</protein>
<accession>A0A0R0AX87</accession>
<dbReference type="OrthoDB" id="9801669at2"/>
<evidence type="ECO:0000313" key="2">
    <source>
        <dbReference type="Proteomes" id="UP000051757"/>
    </source>
</evidence>
<name>A0A0R0AX87_9GAMM</name>